<organism evidence="2 3">
    <name type="scientific">Meripilus lineatus</name>
    <dbReference type="NCBI Taxonomy" id="2056292"/>
    <lineage>
        <taxon>Eukaryota</taxon>
        <taxon>Fungi</taxon>
        <taxon>Dikarya</taxon>
        <taxon>Basidiomycota</taxon>
        <taxon>Agaricomycotina</taxon>
        <taxon>Agaricomycetes</taxon>
        <taxon>Polyporales</taxon>
        <taxon>Meripilaceae</taxon>
        <taxon>Meripilus</taxon>
    </lineage>
</organism>
<keyword evidence="3" id="KW-1185">Reference proteome</keyword>
<feature type="compositionally biased region" description="Basic residues" evidence="1">
    <location>
        <begin position="135"/>
        <end position="145"/>
    </location>
</feature>
<dbReference type="Proteomes" id="UP001212997">
    <property type="component" value="Unassembled WGS sequence"/>
</dbReference>
<protein>
    <submittedName>
        <fullName evidence="2">Uncharacterized protein</fullName>
    </submittedName>
</protein>
<name>A0AAD5US57_9APHY</name>
<evidence type="ECO:0000256" key="1">
    <source>
        <dbReference type="SAM" id="MobiDB-lite"/>
    </source>
</evidence>
<evidence type="ECO:0000313" key="3">
    <source>
        <dbReference type="Proteomes" id="UP001212997"/>
    </source>
</evidence>
<dbReference type="EMBL" id="JANAWD010000717">
    <property type="protein sequence ID" value="KAJ3476358.1"/>
    <property type="molecule type" value="Genomic_DNA"/>
</dbReference>
<comment type="caution">
    <text evidence="2">The sequence shown here is derived from an EMBL/GenBank/DDBJ whole genome shotgun (WGS) entry which is preliminary data.</text>
</comment>
<proteinExistence type="predicted"/>
<accession>A0AAD5US57</accession>
<feature type="region of interest" description="Disordered" evidence="1">
    <location>
        <begin position="117"/>
        <end position="145"/>
    </location>
</feature>
<dbReference type="AlphaFoldDB" id="A0AAD5US57"/>
<reference evidence="2" key="1">
    <citation type="submission" date="2022-07" db="EMBL/GenBank/DDBJ databases">
        <title>Genome Sequence of Physisporinus lineatus.</title>
        <authorList>
            <person name="Buettner E."/>
        </authorList>
    </citation>
    <scope>NUCLEOTIDE SEQUENCE</scope>
    <source>
        <strain evidence="2">VT162</strain>
    </source>
</reference>
<sequence>MWVFGWPLPYERAAEYVKEHKIFQNRPNLSEDQILNAACDDFSYYCNIDDVLACWVGNEHCIVVGLCVDKKARTMDQAKIDKRQLPELKYIKRLQMLMKTKEMPAWYRYADGTWFPSDEQPNPQTGEPAETFPARKNKVKTKTPTRKRVTLMPLIKRRKGKNEDVWVEC</sequence>
<evidence type="ECO:0000313" key="2">
    <source>
        <dbReference type="EMBL" id="KAJ3476358.1"/>
    </source>
</evidence>
<gene>
    <name evidence="2" type="ORF">NLI96_g11210</name>
</gene>